<name>A0A8T9C0M0_9HELO</name>
<feature type="transmembrane region" description="Helical" evidence="8">
    <location>
        <begin position="763"/>
        <end position="781"/>
    </location>
</feature>
<dbReference type="Proteomes" id="UP000469558">
    <property type="component" value="Unassembled WGS sequence"/>
</dbReference>
<dbReference type="InterPro" id="IPR044726">
    <property type="entry name" value="ABCC_6TM_D2"/>
</dbReference>
<evidence type="ECO:0000256" key="4">
    <source>
        <dbReference type="ARBA" id="ARBA00022741"/>
    </source>
</evidence>
<evidence type="ECO:0000256" key="5">
    <source>
        <dbReference type="ARBA" id="ARBA00022840"/>
    </source>
</evidence>
<dbReference type="Pfam" id="PF00005">
    <property type="entry name" value="ABC_tran"/>
    <property type="match status" value="2"/>
</dbReference>
<evidence type="ECO:0000256" key="6">
    <source>
        <dbReference type="ARBA" id="ARBA00022989"/>
    </source>
</evidence>
<dbReference type="PROSITE" id="PS50893">
    <property type="entry name" value="ABC_TRANSPORTER_2"/>
    <property type="match status" value="1"/>
</dbReference>
<dbReference type="GO" id="GO:0016020">
    <property type="term" value="C:membrane"/>
    <property type="evidence" value="ECO:0007669"/>
    <property type="project" value="UniProtKB-SubCell"/>
</dbReference>
<keyword evidence="12" id="KW-1185">Reference proteome</keyword>
<evidence type="ECO:0000256" key="7">
    <source>
        <dbReference type="ARBA" id="ARBA00023136"/>
    </source>
</evidence>
<dbReference type="PROSITE" id="PS50929">
    <property type="entry name" value="ABC_TM1F"/>
    <property type="match status" value="2"/>
</dbReference>
<feature type="domain" description="ABC transmembrane type-1" evidence="10">
    <location>
        <begin position="734"/>
        <end position="1007"/>
    </location>
</feature>
<feature type="domain" description="ABC transporter" evidence="9">
    <location>
        <begin position="450"/>
        <end position="679"/>
    </location>
</feature>
<evidence type="ECO:0000313" key="12">
    <source>
        <dbReference type="Proteomes" id="UP000469558"/>
    </source>
</evidence>
<dbReference type="InterPro" id="IPR017871">
    <property type="entry name" value="ABC_transporter-like_CS"/>
</dbReference>
<organism evidence="11 12">
    <name type="scientific">Lachnellula suecica</name>
    <dbReference type="NCBI Taxonomy" id="602035"/>
    <lineage>
        <taxon>Eukaryota</taxon>
        <taxon>Fungi</taxon>
        <taxon>Dikarya</taxon>
        <taxon>Ascomycota</taxon>
        <taxon>Pezizomycotina</taxon>
        <taxon>Leotiomycetes</taxon>
        <taxon>Helotiales</taxon>
        <taxon>Lachnaceae</taxon>
        <taxon>Lachnellula</taxon>
    </lineage>
</organism>
<dbReference type="InterPro" id="IPR027417">
    <property type="entry name" value="P-loop_NTPase"/>
</dbReference>
<dbReference type="InterPro" id="IPR011527">
    <property type="entry name" value="ABC1_TM_dom"/>
</dbReference>
<dbReference type="SUPFAM" id="SSF52540">
    <property type="entry name" value="P-loop containing nucleoside triphosphate hydrolases"/>
    <property type="match status" value="2"/>
</dbReference>
<dbReference type="PANTHER" id="PTHR24223">
    <property type="entry name" value="ATP-BINDING CASSETTE SUB-FAMILY C"/>
    <property type="match status" value="1"/>
</dbReference>
<keyword evidence="3 8" id="KW-0812">Transmembrane</keyword>
<feature type="transmembrane region" description="Helical" evidence="8">
    <location>
        <begin position="260"/>
        <end position="280"/>
    </location>
</feature>
<feature type="transmembrane region" description="Helical" evidence="8">
    <location>
        <begin position="869"/>
        <end position="886"/>
    </location>
</feature>
<evidence type="ECO:0000256" key="1">
    <source>
        <dbReference type="ARBA" id="ARBA00004141"/>
    </source>
</evidence>
<dbReference type="InterPro" id="IPR003593">
    <property type="entry name" value="AAA+_ATPase"/>
</dbReference>
<gene>
    <name evidence="11" type="primary">FUM19_1</name>
    <name evidence="11" type="ORF">LSUE1_G005723</name>
</gene>
<dbReference type="CDD" id="cd18580">
    <property type="entry name" value="ABC_6TM_ABCC_D2"/>
    <property type="match status" value="1"/>
</dbReference>
<keyword evidence="6 8" id="KW-1133">Transmembrane helix</keyword>
<dbReference type="GO" id="GO:0005524">
    <property type="term" value="F:ATP binding"/>
    <property type="evidence" value="ECO:0007669"/>
    <property type="project" value="UniProtKB-KW"/>
</dbReference>
<keyword evidence="5" id="KW-0067">ATP-binding</keyword>
<dbReference type="InterPro" id="IPR036640">
    <property type="entry name" value="ABC1_TM_sf"/>
</dbReference>
<keyword evidence="2" id="KW-0813">Transport</keyword>
<dbReference type="FunFam" id="1.20.1560.10:FF:000329">
    <property type="entry name" value="p-loop containing nucleoside triphosphate hydrolase protein"/>
    <property type="match status" value="1"/>
</dbReference>
<evidence type="ECO:0000256" key="2">
    <source>
        <dbReference type="ARBA" id="ARBA00022448"/>
    </source>
</evidence>
<comment type="caution">
    <text evidence="11">The sequence shown here is derived from an EMBL/GenBank/DDBJ whole genome shotgun (WGS) entry which is preliminary data.</text>
</comment>
<evidence type="ECO:0000313" key="11">
    <source>
        <dbReference type="EMBL" id="TVY68841.1"/>
    </source>
</evidence>
<dbReference type="Gene3D" id="1.20.1560.10">
    <property type="entry name" value="ABC transporter type 1, transmembrane domain"/>
    <property type="match status" value="2"/>
</dbReference>
<dbReference type="OrthoDB" id="4139357at2759"/>
<dbReference type="GO" id="GO:0016887">
    <property type="term" value="F:ATP hydrolysis activity"/>
    <property type="evidence" value="ECO:0007669"/>
    <property type="project" value="InterPro"/>
</dbReference>
<accession>A0A8T9C0M0</accession>
<dbReference type="SUPFAM" id="SSF90123">
    <property type="entry name" value="ABC transporter transmembrane region"/>
    <property type="match status" value="2"/>
</dbReference>
<keyword evidence="4" id="KW-0547">Nucleotide-binding</keyword>
<protein>
    <submittedName>
        <fullName evidence="11">ABC transporter FUM19</fullName>
    </submittedName>
</protein>
<evidence type="ECO:0000259" key="10">
    <source>
        <dbReference type="PROSITE" id="PS50929"/>
    </source>
</evidence>
<feature type="transmembrane region" description="Helical" evidence="8">
    <location>
        <begin position="343"/>
        <end position="368"/>
    </location>
</feature>
<feature type="transmembrane region" description="Helical" evidence="8">
    <location>
        <begin position="728"/>
        <end position="751"/>
    </location>
</feature>
<comment type="subcellular location">
    <subcellularLocation>
        <location evidence="1">Membrane</location>
        <topology evidence="1">Multi-pass membrane protein</topology>
    </subcellularLocation>
</comment>
<feature type="domain" description="ABC transmembrane type-1" evidence="10">
    <location>
        <begin position="130"/>
        <end position="406"/>
    </location>
</feature>
<dbReference type="InterPro" id="IPR050173">
    <property type="entry name" value="ABC_transporter_C-like"/>
</dbReference>
<dbReference type="SMART" id="SM00382">
    <property type="entry name" value="AAA"/>
    <property type="match status" value="2"/>
</dbReference>
<feature type="transmembrane region" description="Helical" evidence="8">
    <location>
        <begin position="380"/>
        <end position="411"/>
    </location>
</feature>
<dbReference type="CDD" id="cd03250">
    <property type="entry name" value="ABCC_MRP_domain1"/>
    <property type="match status" value="1"/>
</dbReference>
<dbReference type="EMBL" id="QGMK01001402">
    <property type="protein sequence ID" value="TVY68841.1"/>
    <property type="molecule type" value="Genomic_DNA"/>
</dbReference>
<sequence>MPSRTASISEASCPILVRCFMHMILLVLENHGKRPALNVFNKSQSPEELSGILEKVFFIWINPILIQGYRNILVDQDLPPLNRDLTPEVTRKAILQTWSQRIKPETQTALPLALLKCVKIPFITAIIPRLFLILFRYSQPVLIKNSIQFVTSSPSDEGNNTGYWLVVSAVVIYSGLAISTSVYQQRLNKLKLLTRSALVGLIHDKTMISPSVTYDNGESTTLMSTDADSLDGIAEMLHEIWAQIVEVVVGLVLLAREVGWIWPLPVFLIFLCSHVSRYVAKQLRPRQRAWNMATQSRVAATSCMLSAMKMVKMLGFQQYLSDRIQKLRVEELFEASRLRWIMVYYNASANALGIFTPAITLVIFAVIATARGSGLDTETAFTSIAILSLVTHPANMVMTFVPRVVALFAGFDRIQAFLLRPVLGDHRVVSSKPTLNIMSPDSISGQLAELDPAILIQHLTIGEQEPILLDINIEVALGSMVVISGPVGSGKSTLIRALIGEVVPARGSIKLSTRQIAYCAQRPWLPSASIKDVIHGATYENDDKWYRQVIDMCCLAHDIDSLPDGDGTQVGSRGFNLSGGQRQRVALARAIFARCDIVMLDDSFSGLDGETEGHVFNNLFGPMGFFRRSKSTVVLVSNSTQYFHTADHIVVLKDRKVKEQGPWEVMKRREASIAKFTPHPQDKNAVTLSASFDTLSAQLRVKDEAELDLSRQTGDLALYSYYSQFAGLGNVTILVICCCSYSFFITIPQYWLQLWTELGDRSSTFYICGFLFLSTMAWVVTNGIKWSTIILVAPHSGLRLHQRLLHIVTSAPLSYFSKTDNGSILNRFSQDIQLIDKNLPPAFQSVIVQFAKLIVQAILLFIAQKWLAASLPACVVLVYIVQKVYLRTSRQLRFLELESRAGIFSSFLESVEGLETIRAFGWSREVIKENVRSLENSQRPEFLLLSLQRWLNIVLDLLSAALATGVVAIAVAFRGHISGGQVGVALNIMLVTNSTLLKLVENWTTLEISLGAVARLKTLEKMTPSEGKTGESIEPPSSWPSEGRIKFKGVTACYNANSVALRDLSLVINPGQKIIICGRTGSTVLLTLLRILELQSGTIELDGVDISRVRLDVLRQRCFIAVSQDTLLLSNETLRFNLDPVSSLSDGIIIDALSKTGLWQHFLGGSTDETSEIPTFIENPVLDKKISLFQELSVGQCQLFGLCRALIKANSMHRAGVKPVVLLDEVSSSLDITMESTIHRIIDEELTGKGYTVIMVAHRLGVLTEHAKPGRDVVVMMGDGRLQEVITDLNDARTRKG</sequence>
<dbReference type="PANTHER" id="PTHR24223:SF345">
    <property type="entry name" value="ABC MULTIDRUG TRANSPORTER (EUROFUNG)"/>
    <property type="match status" value="1"/>
</dbReference>
<reference evidence="11 12" key="1">
    <citation type="submission" date="2018-05" db="EMBL/GenBank/DDBJ databases">
        <title>Genome sequencing and assembly of the regulated plant pathogen Lachnellula willkommii and related sister species for the development of diagnostic species identification markers.</title>
        <authorList>
            <person name="Giroux E."/>
            <person name="Bilodeau G."/>
        </authorList>
    </citation>
    <scope>NUCLEOTIDE SEQUENCE [LARGE SCALE GENOMIC DNA]</scope>
    <source>
        <strain evidence="11 12">CBS 268.59</strain>
    </source>
</reference>
<evidence type="ECO:0000256" key="3">
    <source>
        <dbReference type="ARBA" id="ARBA00022692"/>
    </source>
</evidence>
<dbReference type="Pfam" id="PF00664">
    <property type="entry name" value="ABC_membrane"/>
    <property type="match status" value="2"/>
</dbReference>
<evidence type="ECO:0000256" key="8">
    <source>
        <dbReference type="SAM" id="Phobius"/>
    </source>
</evidence>
<dbReference type="PROSITE" id="PS00211">
    <property type="entry name" value="ABC_TRANSPORTER_1"/>
    <property type="match status" value="2"/>
</dbReference>
<proteinExistence type="predicted"/>
<dbReference type="GO" id="GO:0140359">
    <property type="term" value="F:ABC-type transporter activity"/>
    <property type="evidence" value="ECO:0007669"/>
    <property type="project" value="InterPro"/>
</dbReference>
<dbReference type="InterPro" id="IPR003439">
    <property type="entry name" value="ABC_transporter-like_ATP-bd"/>
</dbReference>
<keyword evidence="7 8" id="KW-0472">Membrane</keyword>
<evidence type="ECO:0000259" key="9">
    <source>
        <dbReference type="PROSITE" id="PS50893"/>
    </source>
</evidence>
<dbReference type="Gene3D" id="3.40.50.300">
    <property type="entry name" value="P-loop containing nucleotide triphosphate hydrolases"/>
    <property type="match status" value="2"/>
</dbReference>